<dbReference type="FunFam" id="1.10.10.10:FF:000001">
    <property type="entry name" value="LysR family transcriptional regulator"/>
    <property type="match status" value="1"/>
</dbReference>
<dbReference type="PRINTS" id="PR00039">
    <property type="entry name" value="HTHLYSR"/>
</dbReference>
<dbReference type="AlphaFoldDB" id="A0A2T2XG35"/>
<dbReference type="SUPFAM" id="SSF46785">
    <property type="entry name" value="Winged helix' DNA-binding domain"/>
    <property type="match status" value="1"/>
</dbReference>
<comment type="caution">
    <text evidence="6">The sequence shown here is derived from an EMBL/GenBank/DDBJ whole genome shotgun (WGS) entry which is preliminary data.</text>
</comment>
<feature type="domain" description="HTH lysR-type" evidence="5">
    <location>
        <begin position="1"/>
        <end position="58"/>
    </location>
</feature>
<evidence type="ECO:0000313" key="6">
    <source>
        <dbReference type="EMBL" id="PSR33437.1"/>
    </source>
</evidence>
<proteinExistence type="inferred from homology"/>
<dbReference type="GO" id="GO:0003700">
    <property type="term" value="F:DNA-binding transcription factor activity"/>
    <property type="evidence" value="ECO:0007669"/>
    <property type="project" value="InterPro"/>
</dbReference>
<reference evidence="6 7" key="1">
    <citation type="journal article" date="2014" name="BMC Genomics">
        <title>Comparison of environmental and isolate Sulfobacillus genomes reveals diverse carbon, sulfur, nitrogen, and hydrogen metabolisms.</title>
        <authorList>
            <person name="Justice N.B."/>
            <person name="Norman A."/>
            <person name="Brown C.T."/>
            <person name="Singh A."/>
            <person name="Thomas B.C."/>
            <person name="Banfield J.F."/>
        </authorList>
    </citation>
    <scope>NUCLEOTIDE SEQUENCE [LARGE SCALE GENOMIC DNA]</scope>
    <source>
        <strain evidence="6">AMDSBA4</strain>
    </source>
</reference>
<keyword evidence="4" id="KW-0804">Transcription</keyword>
<evidence type="ECO:0000256" key="1">
    <source>
        <dbReference type="ARBA" id="ARBA00009437"/>
    </source>
</evidence>
<dbReference type="Pfam" id="PF03466">
    <property type="entry name" value="LysR_substrate"/>
    <property type="match status" value="1"/>
</dbReference>
<evidence type="ECO:0000256" key="3">
    <source>
        <dbReference type="ARBA" id="ARBA00023125"/>
    </source>
</evidence>
<dbReference type="InterPro" id="IPR036390">
    <property type="entry name" value="WH_DNA-bd_sf"/>
</dbReference>
<dbReference type="Proteomes" id="UP000242972">
    <property type="component" value="Unassembled WGS sequence"/>
</dbReference>
<evidence type="ECO:0000256" key="4">
    <source>
        <dbReference type="ARBA" id="ARBA00023163"/>
    </source>
</evidence>
<dbReference type="PANTHER" id="PTHR30126:SF39">
    <property type="entry name" value="HTH-TYPE TRANSCRIPTIONAL REGULATOR CYSL"/>
    <property type="match status" value="1"/>
</dbReference>
<dbReference type="GO" id="GO:0000976">
    <property type="term" value="F:transcription cis-regulatory region binding"/>
    <property type="evidence" value="ECO:0007669"/>
    <property type="project" value="TreeGrafter"/>
</dbReference>
<dbReference type="InterPro" id="IPR005119">
    <property type="entry name" value="LysR_subst-bd"/>
</dbReference>
<organism evidence="6 7">
    <name type="scientific">Sulfobacillus benefaciens</name>
    <dbReference type="NCBI Taxonomy" id="453960"/>
    <lineage>
        <taxon>Bacteria</taxon>
        <taxon>Bacillati</taxon>
        <taxon>Bacillota</taxon>
        <taxon>Clostridia</taxon>
        <taxon>Eubacteriales</taxon>
        <taxon>Clostridiales Family XVII. Incertae Sedis</taxon>
        <taxon>Sulfobacillus</taxon>
    </lineage>
</organism>
<protein>
    <submittedName>
        <fullName evidence="6">LysR family transcriptional regulator</fullName>
    </submittedName>
</protein>
<keyword evidence="2" id="KW-0805">Transcription regulation</keyword>
<dbReference type="PANTHER" id="PTHR30126">
    <property type="entry name" value="HTH-TYPE TRANSCRIPTIONAL REGULATOR"/>
    <property type="match status" value="1"/>
</dbReference>
<dbReference type="Gene3D" id="1.10.10.10">
    <property type="entry name" value="Winged helix-like DNA-binding domain superfamily/Winged helix DNA-binding domain"/>
    <property type="match status" value="1"/>
</dbReference>
<accession>A0A2T2XG35</accession>
<sequence length="304" mass="34126">MNEQVWTTFKTVAELSAISKAARHLNLSQSAVSQQIHQLEAAYETTLFLRTSQGVQLTEAGEVLYRFVSTILKTMDESRQALNELKAHQPSTLTIGASLTIAEYILPKLLSRYLTFPSPARISVMMANSRAIFDQVRHGEADIGLIEANLYDPQLIVRPFLDDRPCAVIPHFHPWAGRQEVTLPEFLEQPLILREPGSGTRQALEESLNHIGVDLQSLNVRLVLATTQAIKAMIISGLGISILSPFTIHSTETHLLQPIRVRGLNLYRNFYVVHRRDLNLRLAHHFVQALLQSRFSAITGEPQP</sequence>
<dbReference type="Gene3D" id="3.40.190.290">
    <property type="match status" value="1"/>
</dbReference>
<evidence type="ECO:0000259" key="5">
    <source>
        <dbReference type="PROSITE" id="PS50931"/>
    </source>
</evidence>
<dbReference type="InterPro" id="IPR000847">
    <property type="entry name" value="LysR_HTH_N"/>
</dbReference>
<dbReference type="PROSITE" id="PS50931">
    <property type="entry name" value="HTH_LYSR"/>
    <property type="match status" value="1"/>
</dbReference>
<keyword evidence="3" id="KW-0238">DNA-binding</keyword>
<evidence type="ECO:0000313" key="7">
    <source>
        <dbReference type="Proteomes" id="UP000242972"/>
    </source>
</evidence>
<dbReference type="Pfam" id="PF00126">
    <property type="entry name" value="HTH_1"/>
    <property type="match status" value="1"/>
</dbReference>
<dbReference type="EMBL" id="PXYW01000020">
    <property type="protein sequence ID" value="PSR33437.1"/>
    <property type="molecule type" value="Genomic_DNA"/>
</dbReference>
<evidence type="ECO:0000256" key="2">
    <source>
        <dbReference type="ARBA" id="ARBA00023015"/>
    </source>
</evidence>
<dbReference type="InterPro" id="IPR036388">
    <property type="entry name" value="WH-like_DNA-bd_sf"/>
</dbReference>
<name>A0A2T2XG35_9FIRM</name>
<comment type="similarity">
    <text evidence="1">Belongs to the LysR transcriptional regulatory family.</text>
</comment>
<gene>
    <name evidence="6" type="ORF">C7B46_09745</name>
</gene>
<dbReference type="SUPFAM" id="SSF53850">
    <property type="entry name" value="Periplasmic binding protein-like II"/>
    <property type="match status" value="1"/>
</dbReference>